<keyword evidence="2" id="KW-0805">Transcription regulation</keyword>
<dbReference type="AlphaFoldDB" id="A0A261R6K5"/>
<dbReference type="PRINTS" id="PR00039">
    <property type="entry name" value="HTHLYSR"/>
</dbReference>
<dbReference type="GO" id="GO:0003700">
    <property type="term" value="F:DNA-binding transcription factor activity"/>
    <property type="evidence" value="ECO:0007669"/>
    <property type="project" value="InterPro"/>
</dbReference>
<sequence length="298" mass="33032">MHLDLRQLRQFVTIVELGGFGRAAQALHIAQPALSVSIRKLELAVGVTLLERLPRGVRPTAAGQALLVDARRSVFHADQARISARRIALGEMGTLRLGFVGSATYSVLPQRLPRFRSRYPDVRISLREETSLGLLRMLNTNELDAALVRGTLSQHPEFESNIVETDNLVLSVPASHPLSRRRRVRLIDLRDECFIMHSEEEVPGLYHLARRTCEQAGFTPRTGQQAIQVQTIISVVASGMGIALVPGAARAYPNPHVRFIDLADRHARDALHLSLVVARGFGNPTIKRLQDVMHPLAE</sequence>
<dbReference type="GO" id="GO:0003677">
    <property type="term" value="F:DNA binding"/>
    <property type="evidence" value="ECO:0007669"/>
    <property type="project" value="UniProtKB-KW"/>
</dbReference>
<evidence type="ECO:0000256" key="2">
    <source>
        <dbReference type="ARBA" id="ARBA00023015"/>
    </source>
</evidence>
<dbReference type="FunFam" id="1.10.10.10:FF:000001">
    <property type="entry name" value="LysR family transcriptional regulator"/>
    <property type="match status" value="1"/>
</dbReference>
<organism evidence="6 7">
    <name type="scientific">Bordetella genomosp. 9</name>
    <dbReference type="NCBI Taxonomy" id="1416803"/>
    <lineage>
        <taxon>Bacteria</taxon>
        <taxon>Pseudomonadati</taxon>
        <taxon>Pseudomonadota</taxon>
        <taxon>Betaproteobacteria</taxon>
        <taxon>Burkholderiales</taxon>
        <taxon>Alcaligenaceae</taxon>
        <taxon>Bordetella</taxon>
    </lineage>
</organism>
<dbReference type="Pfam" id="PF03466">
    <property type="entry name" value="LysR_substrate"/>
    <property type="match status" value="1"/>
</dbReference>
<evidence type="ECO:0000313" key="6">
    <source>
        <dbReference type="EMBL" id="OZI20669.1"/>
    </source>
</evidence>
<name>A0A261R6K5_9BORD</name>
<dbReference type="InterPro" id="IPR036388">
    <property type="entry name" value="WH-like_DNA-bd_sf"/>
</dbReference>
<dbReference type="Gene3D" id="1.10.10.10">
    <property type="entry name" value="Winged helix-like DNA-binding domain superfamily/Winged helix DNA-binding domain"/>
    <property type="match status" value="1"/>
</dbReference>
<proteinExistence type="inferred from homology"/>
<dbReference type="InterPro" id="IPR005119">
    <property type="entry name" value="LysR_subst-bd"/>
</dbReference>
<accession>A0A261R6K5</accession>
<dbReference type="OrthoDB" id="9157176at2"/>
<dbReference type="PANTHER" id="PTHR30346">
    <property type="entry name" value="TRANSCRIPTIONAL DUAL REGULATOR HCAR-RELATED"/>
    <property type="match status" value="1"/>
</dbReference>
<dbReference type="InterPro" id="IPR036390">
    <property type="entry name" value="WH_DNA-bd_sf"/>
</dbReference>
<dbReference type="SUPFAM" id="SSF46785">
    <property type="entry name" value="Winged helix' DNA-binding domain"/>
    <property type="match status" value="1"/>
</dbReference>
<evidence type="ECO:0000313" key="7">
    <source>
        <dbReference type="Proteomes" id="UP000216857"/>
    </source>
</evidence>
<evidence type="ECO:0000256" key="3">
    <source>
        <dbReference type="ARBA" id="ARBA00023125"/>
    </source>
</evidence>
<evidence type="ECO:0000256" key="4">
    <source>
        <dbReference type="ARBA" id="ARBA00023163"/>
    </source>
</evidence>
<evidence type="ECO:0000259" key="5">
    <source>
        <dbReference type="PROSITE" id="PS50931"/>
    </source>
</evidence>
<keyword evidence="4" id="KW-0804">Transcription</keyword>
<dbReference type="PANTHER" id="PTHR30346:SF0">
    <property type="entry name" value="HCA OPERON TRANSCRIPTIONAL ACTIVATOR HCAR"/>
    <property type="match status" value="1"/>
</dbReference>
<dbReference type="CDD" id="cd08414">
    <property type="entry name" value="PBP2_LTTR_aromatics_like"/>
    <property type="match status" value="1"/>
</dbReference>
<evidence type="ECO:0000256" key="1">
    <source>
        <dbReference type="ARBA" id="ARBA00009437"/>
    </source>
</evidence>
<comment type="similarity">
    <text evidence="1">Belongs to the LysR transcriptional regulatory family.</text>
</comment>
<dbReference type="RefSeq" id="WP_094849247.1">
    <property type="nucleotide sequence ID" value="NZ_NEVJ01000003.1"/>
</dbReference>
<comment type="caution">
    <text evidence="6">The sequence shown here is derived from an EMBL/GenBank/DDBJ whole genome shotgun (WGS) entry which is preliminary data.</text>
</comment>
<dbReference type="Proteomes" id="UP000216857">
    <property type="component" value="Unassembled WGS sequence"/>
</dbReference>
<keyword evidence="3" id="KW-0238">DNA-binding</keyword>
<dbReference type="Gene3D" id="3.40.190.10">
    <property type="entry name" value="Periplasmic binding protein-like II"/>
    <property type="match status" value="2"/>
</dbReference>
<keyword evidence="7" id="KW-1185">Reference proteome</keyword>
<dbReference type="EMBL" id="NEVJ01000003">
    <property type="protein sequence ID" value="OZI20669.1"/>
    <property type="molecule type" value="Genomic_DNA"/>
</dbReference>
<dbReference type="SUPFAM" id="SSF53850">
    <property type="entry name" value="Periplasmic binding protein-like II"/>
    <property type="match status" value="1"/>
</dbReference>
<dbReference type="Pfam" id="PF00126">
    <property type="entry name" value="HTH_1"/>
    <property type="match status" value="1"/>
</dbReference>
<dbReference type="PROSITE" id="PS50931">
    <property type="entry name" value="HTH_LYSR"/>
    <property type="match status" value="1"/>
</dbReference>
<dbReference type="GO" id="GO:0032993">
    <property type="term" value="C:protein-DNA complex"/>
    <property type="evidence" value="ECO:0007669"/>
    <property type="project" value="TreeGrafter"/>
</dbReference>
<reference evidence="6" key="1">
    <citation type="submission" date="2017-05" db="EMBL/GenBank/DDBJ databases">
        <title>Complete and WGS of Bordetella genogroups.</title>
        <authorList>
            <person name="Spilker T."/>
            <person name="Lipuma J."/>
        </authorList>
    </citation>
    <scope>NUCLEOTIDE SEQUENCE</scope>
    <source>
        <strain evidence="6">AU21707</strain>
    </source>
</reference>
<gene>
    <name evidence="6" type="ORF">CAL26_24630</name>
</gene>
<feature type="domain" description="HTH lysR-type" evidence="5">
    <location>
        <begin position="3"/>
        <end position="60"/>
    </location>
</feature>
<dbReference type="InterPro" id="IPR000847">
    <property type="entry name" value="LysR_HTH_N"/>
</dbReference>
<protein>
    <submittedName>
        <fullName evidence="6">LysR family transcriptional regulator</fullName>
    </submittedName>
</protein>